<organism evidence="2 3">
    <name type="scientific">Phlyctema vagabunda</name>
    <dbReference type="NCBI Taxonomy" id="108571"/>
    <lineage>
        <taxon>Eukaryota</taxon>
        <taxon>Fungi</taxon>
        <taxon>Dikarya</taxon>
        <taxon>Ascomycota</taxon>
        <taxon>Pezizomycotina</taxon>
        <taxon>Leotiomycetes</taxon>
        <taxon>Helotiales</taxon>
        <taxon>Dermateaceae</taxon>
        <taxon>Phlyctema</taxon>
    </lineage>
</organism>
<dbReference type="EMBL" id="JBFCZG010000004">
    <property type="protein sequence ID" value="KAL3423377.1"/>
    <property type="molecule type" value="Genomic_DNA"/>
</dbReference>
<evidence type="ECO:0000313" key="2">
    <source>
        <dbReference type="EMBL" id="KAL3423377.1"/>
    </source>
</evidence>
<sequence length="210" mass="22607">MSSFLNTSHETLTVTPLPAYITKAQVLALLHDSERMITLNPLVTAYHLQPASAAIAFFKGEPAENQPQGEVEEVPIYSVTDDLAGGGKEAEAEGGSWRGGWAKRFIPDSITYNSSMQNRDDGLVSITHAPMGVNSVTTWLVKDSETDDSGKPGLVLEERGKVTSNRMLMGFIKTTLQASHEKLVQDFVVELEKGIAKEKETASANASAGA</sequence>
<evidence type="ECO:0000259" key="1">
    <source>
        <dbReference type="Pfam" id="PF23155"/>
    </source>
</evidence>
<dbReference type="InterPro" id="IPR055481">
    <property type="entry name" value="DUF7053"/>
</dbReference>
<name>A0ABR4PJ68_9HELO</name>
<proteinExistence type="predicted"/>
<reference evidence="2 3" key="1">
    <citation type="submission" date="2024-06" db="EMBL/GenBank/DDBJ databases">
        <title>Complete genome of Phlyctema vagabunda strain 19-DSS-EL-015.</title>
        <authorList>
            <person name="Fiorenzani C."/>
        </authorList>
    </citation>
    <scope>NUCLEOTIDE SEQUENCE [LARGE SCALE GENOMIC DNA]</scope>
    <source>
        <strain evidence="2 3">19-DSS-EL-015</strain>
    </source>
</reference>
<dbReference type="PANTHER" id="PTHR38117:SF2">
    <property type="entry name" value="NACHT AND WD40 DOMAIN PROTEIN"/>
    <property type="match status" value="1"/>
</dbReference>
<protein>
    <recommendedName>
        <fullName evidence="1">DUF7053 domain-containing protein</fullName>
    </recommendedName>
</protein>
<dbReference type="Proteomes" id="UP001629113">
    <property type="component" value="Unassembled WGS sequence"/>
</dbReference>
<feature type="domain" description="DUF7053" evidence="1">
    <location>
        <begin position="8"/>
        <end position="192"/>
    </location>
</feature>
<accession>A0ABR4PJ68</accession>
<keyword evidence="3" id="KW-1185">Reference proteome</keyword>
<gene>
    <name evidence="2" type="ORF">PVAG01_05124</name>
</gene>
<dbReference type="PANTHER" id="PTHR38117">
    <property type="entry name" value="NACHT AND WD40 DOMAIN PROTEIN"/>
    <property type="match status" value="1"/>
</dbReference>
<comment type="caution">
    <text evidence="2">The sequence shown here is derived from an EMBL/GenBank/DDBJ whole genome shotgun (WGS) entry which is preliminary data.</text>
</comment>
<evidence type="ECO:0000313" key="3">
    <source>
        <dbReference type="Proteomes" id="UP001629113"/>
    </source>
</evidence>
<dbReference type="Pfam" id="PF23155">
    <property type="entry name" value="DUF7053"/>
    <property type="match status" value="1"/>
</dbReference>